<reference evidence="1" key="2">
    <citation type="submission" date="2016-06" db="EMBL/GenBank/DDBJ databases">
        <title>The genome of a short-lived fish provides insights into sex chromosome evolution and the genetic control of aging.</title>
        <authorList>
            <person name="Reichwald K."/>
            <person name="Felder M."/>
            <person name="Petzold A."/>
            <person name="Koch P."/>
            <person name="Groth M."/>
            <person name="Platzer M."/>
        </authorList>
    </citation>
    <scope>NUCLEOTIDE SEQUENCE</scope>
    <source>
        <tissue evidence="1">Brain</tissue>
    </source>
</reference>
<feature type="non-terminal residue" evidence="1">
    <location>
        <position position="1"/>
    </location>
</feature>
<dbReference type="EMBL" id="HADW01001549">
    <property type="protein sequence ID" value="SBP02949.1"/>
    <property type="molecule type" value="Transcribed_RNA"/>
</dbReference>
<accession>A0A1A7WBR5</accession>
<dbReference type="AlphaFoldDB" id="A0A1A7WBR5"/>
<protein>
    <submittedName>
        <fullName evidence="1">Uncharacterized protein</fullName>
    </submittedName>
</protein>
<organism evidence="1">
    <name type="scientific">Iconisemion striatum</name>
    <dbReference type="NCBI Taxonomy" id="60296"/>
    <lineage>
        <taxon>Eukaryota</taxon>
        <taxon>Metazoa</taxon>
        <taxon>Chordata</taxon>
        <taxon>Craniata</taxon>
        <taxon>Vertebrata</taxon>
        <taxon>Euteleostomi</taxon>
        <taxon>Actinopterygii</taxon>
        <taxon>Neopterygii</taxon>
        <taxon>Teleostei</taxon>
        <taxon>Neoteleostei</taxon>
        <taxon>Acanthomorphata</taxon>
        <taxon>Ovalentaria</taxon>
        <taxon>Atherinomorphae</taxon>
        <taxon>Cyprinodontiformes</taxon>
        <taxon>Nothobranchiidae</taxon>
        <taxon>Iconisemion</taxon>
    </lineage>
</organism>
<name>A0A1A7WBR5_9TELE</name>
<gene>
    <name evidence="1" type="primary">Nfu_g_1_013871</name>
</gene>
<proteinExistence type="predicted"/>
<reference evidence="1" key="1">
    <citation type="submission" date="2016-05" db="EMBL/GenBank/DDBJ databases">
        <authorList>
            <person name="Lavstsen T."/>
            <person name="Jespersen J.S."/>
        </authorList>
    </citation>
    <scope>NUCLEOTIDE SEQUENCE</scope>
    <source>
        <tissue evidence="1">Brain</tissue>
    </source>
</reference>
<feature type="non-terminal residue" evidence="1">
    <location>
        <position position="57"/>
    </location>
</feature>
<evidence type="ECO:0000313" key="1">
    <source>
        <dbReference type="EMBL" id="SBP02949.1"/>
    </source>
</evidence>
<sequence>QRAMCASFSPLCPRHKWRRQRKFSAADGDARIAPVQTRTHFSGFLKTLSSGSGPRRR</sequence>